<sequence>MEDGPTLSPEWLQPRKTAANPNQRLEGSGGGGGGEKKHEPTDANKTDSWKGNPSDKKKTDVHDGQTRRWEPSSPRAVRSSAGKRGFPNESFAKHYAKPGNEILKGTDFGWRSKSADHHSPGEGSFKDKPFSERYRSPANAKPGARKGMEKDRWFSSNKFEKMPPRAGHGVSPPSPRERIKQFEIRYQPPQLVMATKNSSTHVYSREELLKVYEAISKDGTLSMPPHANLEGIKAATPMAPYANRMDKESLMILAQLRQGSTSPREIQPASEGAEQEKDAALSASKGADMVETSATTTKADVSQLESEQTPALEAGKEESGATKQYPPTGIQGPGGDRDEEPFNDRQQDGIEPQQGPLHAQEQLHQPVVQQGWCYLDPQGHMQGPFTCEEILDWFDQGFFPANLPVRPSHLPAEAPFIPLVKAIPEFGPVGRAFLESRQQGVFTQTQKQLLMHQKQQQQELLQRQIQLQQMQLQQQQASLPPMEGLVPASRVPNGAQSISPSDAQGFMLGMQRPGYGQQPDVPVAAALGQPSHASLGASLQSMNLTGAEHGGPKATDLQATSPHHPITSMEGVQAPTRGRMLTMDEVESQQMQHASSTLMQQQQVNSIPGAQVRMGAAEQRPIPRPVVGHSVSVPGSASIQAPPPPLPGSVSSSPPRQTKQGWNVRQEDKPAAKSLAEIQREEAENAARARAALLEKQAPSGEGMAASVQTPWSQHSVKQMPTLSMREIQLEEERKAKMAAAQSNGPGMHGSSGGTSPWAGPTMGQQQPIRSPVVTEANRKASNAPGVGAQNAVSRTVDVAAPGRPMRTPAQSAWSTARGASAPSKSLKEIQEEETRRNATRGSVPASTLAARLGAQSAPNVQEEDDLLWDYGKVEQTARPPPTILSNAQSGWNTQTPLPTAAKHPAAPPPAVQPQPVVSGSTDVVQKPATAEPTLGHSISAEFFNWCKEQSLKLTGSDDMTLIDFLLGLQSSGEIAEYIQVYLGKSAAVSSFTAEFVRRKHAEEVRNPSQQGNASAIGSSEAGGPTHEQAKNKKGKRSRGKKVNPSQLLGFSSGISYESVERGV</sequence>
<dbReference type="InterPro" id="IPR003169">
    <property type="entry name" value="GYF"/>
</dbReference>
<feature type="region of interest" description="Disordered" evidence="1">
    <location>
        <begin position="879"/>
        <end position="923"/>
    </location>
</feature>
<reference evidence="3" key="1">
    <citation type="submission" date="2021-01" db="EMBL/GenBank/DDBJ databases">
        <authorList>
            <person name="Corre E."/>
            <person name="Pelletier E."/>
            <person name="Niang G."/>
            <person name="Scheremetjew M."/>
            <person name="Finn R."/>
            <person name="Kale V."/>
            <person name="Holt S."/>
            <person name="Cochrane G."/>
            <person name="Meng A."/>
            <person name="Brown T."/>
            <person name="Cohen L."/>
        </authorList>
    </citation>
    <scope>NUCLEOTIDE SEQUENCE</scope>
    <source>
        <strain evidence="3">CCMP1897</strain>
    </source>
</reference>
<proteinExistence type="predicted"/>
<feature type="region of interest" description="Disordered" evidence="1">
    <location>
        <begin position="1003"/>
        <end position="1049"/>
    </location>
</feature>
<dbReference type="PANTHER" id="PTHR47471:SF1">
    <property type="entry name" value="PROTEIN ESSENTIAL FOR POTEXVIRUS ACCUMULATION 1"/>
    <property type="match status" value="1"/>
</dbReference>
<feature type="region of interest" description="Disordered" evidence="1">
    <location>
        <begin position="741"/>
        <end position="769"/>
    </location>
</feature>
<dbReference type="EMBL" id="HBIS01001111">
    <property type="protein sequence ID" value="CAE0607144.1"/>
    <property type="molecule type" value="Transcribed_RNA"/>
</dbReference>
<accession>A0A7S3U9V3</accession>
<feature type="compositionally biased region" description="Basic residues" evidence="1">
    <location>
        <begin position="1032"/>
        <end position="1042"/>
    </location>
</feature>
<feature type="compositionally biased region" description="Basic and acidic residues" evidence="1">
    <location>
        <begin position="34"/>
        <end position="70"/>
    </location>
</feature>
<feature type="compositionally biased region" description="Polar residues" evidence="1">
    <location>
        <begin position="884"/>
        <end position="898"/>
    </location>
</feature>
<feature type="region of interest" description="Disordered" evidence="1">
    <location>
        <begin position="1"/>
        <end position="175"/>
    </location>
</feature>
<feature type="region of interest" description="Disordered" evidence="1">
    <location>
        <begin position="698"/>
        <end position="717"/>
    </location>
</feature>
<dbReference type="SUPFAM" id="SSF55277">
    <property type="entry name" value="GYF domain"/>
    <property type="match status" value="1"/>
</dbReference>
<feature type="compositionally biased region" description="Polar residues" evidence="1">
    <location>
        <begin position="1007"/>
        <end position="1018"/>
    </location>
</feature>
<dbReference type="AlphaFoldDB" id="A0A7S3U9V3"/>
<feature type="compositionally biased region" description="Low complexity" evidence="1">
    <location>
        <begin position="625"/>
        <end position="638"/>
    </location>
</feature>
<feature type="region of interest" description="Disordered" evidence="1">
    <location>
        <begin position="258"/>
        <end position="359"/>
    </location>
</feature>
<feature type="compositionally biased region" description="Basic and acidic residues" evidence="1">
    <location>
        <begin position="826"/>
        <end position="837"/>
    </location>
</feature>
<dbReference type="PANTHER" id="PTHR47471">
    <property type="entry name" value="GYF DOMAIN-CONTAINING PROTEIN"/>
    <property type="match status" value="1"/>
</dbReference>
<feature type="compositionally biased region" description="Basic and acidic residues" evidence="1">
    <location>
        <begin position="146"/>
        <end position="163"/>
    </location>
</feature>
<feature type="compositionally biased region" description="Polar residues" evidence="1">
    <location>
        <begin position="292"/>
        <end position="309"/>
    </location>
</feature>
<feature type="region of interest" description="Disordered" evidence="1">
    <location>
        <begin position="802"/>
        <end position="845"/>
    </location>
</feature>
<organism evidence="3">
    <name type="scientific">Picocystis salinarum</name>
    <dbReference type="NCBI Taxonomy" id="88271"/>
    <lineage>
        <taxon>Eukaryota</taxon>
        <taxon>Viridiplantae</taxon>
        <taxon>Chlorophyta</taxon>
        <taxon>Picocystophyceae</taxon>
        <taxon>Picocystales</taxon>
        <taxon>Picocystaceae</taxon>
        <taxon>Picocystis</taxon>
    </lineage>
</organism>
<protein>
    <recommendedName>
        <fullName evidence="2">GYF domain-containing protein</fullName>
    </recommendedName>
</protein>
<name>A0A7S3U9V3_9CHLO</name>
<feature type="compositionally biased region" description="Basic and acidic residues" evidence="1">
    <location>
        <begin position="113"/>
        <end position="135"/>
    </location>
</feature>
<feature type="region of interest" description="Disordered" evidence="1">
    <location>
        <begin position="624"/>
        <end position="673"/>
    </location>
</feature>
<evidence type="ECO:0000313" key="3">
    <source>
        <dbReference type="EMBL" id="CAE0607144.1"/>
    </source>
</evidence>
<feature type="compositionally biased region" description="Polar residues" evidence="1">
    <location>
        <begin position="707"/>
        <end position="717"/>
    </location>
</feature>
<dbReference type="InterPro" id="IPR035445">
    <property type="entry name" value="GYF-like_dom_sf"/>
</dbReference>
<dbReference type="SMART" id="SM00444">
    <property type="entry name" value="GYF"/>
    <property type="match status" value="1"/>
</dbReference>
<evidence type="ECO:0000256" key="1">
    <source>
        <dbReference type="SAM" id="MobiDB-lite"/>
    </source>
</evidence>
<evidence type="ECO:0000259" key="2">
    <source>
        <dbReference type="PROSITE" id="PS50829"/>
    </source>
</evidence>
<dbReference type="PROSITE" id="PS50829">
    <property type="entry name" value="GYF"/>
    <property type="match status" value="1"/>
</dbReference>
<dbReference type="Gene3D" id="3.30.1490.40">
    <property type="match status" value="1"/>
</dbReference>
<dbReference type="Pfam" id="PF02213">
    <property type="entry name" value="GYF"/>
    <property type="match status" value="1"/>
</dbReference>
<gene>
    <name evidence="3" type="ORF">PSAL00342_LOCUS961</name>
</gene>
<feature type="domain" description="GYF" evidence="2">
    <location>
        <begin position="369"/>
        <end position="420"/>
    </location>
</feature>